<reference evidence="2 3" key="1">
    <citation type="journal article" date="2014" name="Int. J. Syst. Evol. Microbiol.">
        <title>Draft Genome Sequence of Corynebacterium ulcerans FRC58, Isolated from the Bronchitic Aspiration of a Patient in France.</title>
        <authorList>
            <person name="Silva Ado S."/>
            <person name="Barauna R.A."/>
            <person name="de Sa P.C."/>
            <person name="das Gracas D.A."/>
            <person name="Carneiro A.R."/>
            <person name="Thouvenin M."/>
            <person name="Azevedo V."/>
            <person name="Badell E."/>
            <person name="Guiso N."/>
            <person name="da Silva A.L."/>
            <person name="Ramos R.T."/>
        </authorList>
    </citation>
    <scope>NUCLEOTIDE SEQUENCE [LARGE SCALE GENOMIC DNA]</scope>
    <source>
        <strain evidence="2 3">FRC58</strain>
    </source>
</reference>
<feature type="transmembrane region" description="Helical" evidence="1">
    <location>
        <begin position="24"/>
        <end position="44"/>
    </location>
</feature>
<keyword evidence="1" id="KW-0472">Membrane</keyword>
<evidence type="ECO:0000313" key="3">
    <source>
        <dbReference type="Proteomes" id="UP000036185"/>
    </source>
</evidence>
<dbReference type="Proteomes" id="UP000036185">
    <property type="component" value="Chromosome"/>
</dbReference>
<keyword evidence="1" id="KW-0812">Transmembrane</keyword>
<protein>
    <submittedName>
        <fullName evidence="2">Uncharacterized protein</fullName>
    </submittedName>
</protein>
<accession>A0ABN4GZJ8</accession>
<name>A0ABN4GZJ8_CORUL</name>
<sequence length="52" mass="5875">MVNAHLVGDEWGRGYFNGFNCYEYILSFIKFSIGFVLLVSPQVMELTIGKGI</sequence>
<dbReference type="EMBL" id="CP011913">
    <property type="protein sequence ID" value="AKN76988.1"/>
    <property type="molecule type" value="Genomic_DNA"/>
</dbReference>
<organism evidence="2 3">
    <name type="scientific">Corynebacterium ulcerans FRC58</name>
    <dbReference type="NCBI Taxonomy" id="1408268"/>
    <lineage>
        <taxon>Bacteria</taxon>
        <taxon>Bacillati</taxon>
        <taxon>Actinomycetota</taxon>
        <taxon>Actinomycetes</taxon>
        <taxon>Mycobacteriales</taxon>
        <taxon>Corynebacteriaceae</taxon>
        <taxon>Corynebacterium</taxon>
    </lineage>
</organism>
<evidence type="ECO:0000313" key="2">
    <source>
        <dbReference type="EMBL" id="AKN76988.1"/>
    </source>
</evidence>
<gene>
    <name evidence="2" type="ORF">CulFRC58_1134</name>
</gene>
<keyword evidence="3" id="KW-1185">Reference proteome</keyword>
<keyword evidence="1" id="KW-1133">Transmembrane helix</keyword>
<proteinExistence type="predicted"/>
<evidence type="ECO:0000256" key="1">
    <source>
        <dbReference type="SAM" id="Phobius"/>
    </source>
</evidence>